<accession>A0A9D4LYZ4</accession>
<reference evidence="2" key="1">
    <citation type="journal article" date="2019" name="bioRxiv">
        <title>The Genome of the Zebra Mussel, Dreissena polymorpha: A Resource for Invasive Species Research.</title>
        <authorList>
            <person name="McCartney M.A."/>
            <person name="Auch B."/>
            <person name="Kono T."/>
            <person name="Mallez S."/>
            <person name="Zhang Y."/>
            <person name="Obille A."/>
            <person name="Becker A."/>
            <person name="Abrahante J.E."/>
            <person name="Garbe J."/>
            <person name="Badalamenti J.P."/>
            <person name="Herman A."/>
            <person name="Mangelson H."/>
            <person name="Liachko I."/>
            <person name="Sullivan S."/>
            <person name="Sone E.D."/>
            <person name="Koren S."/>
            <person name="Silverstein K.A.T."/>
            <person name="Beckman K.B."/>
            <person name="Gohl D.M."/>
        </authorList>
    </citation>
    <scope>NUCLEOTIDE SEQUENCE</scope>
    <source>
        <strain evidence="2">Duluth1</strain>
        <tissue evidence="2">Whole animal</tissue>
    </source>
</reference>
<proteinExistence type="predicted"/>
<comment type="caution">
    <text evidence="2">The sequence shown here is derived from an EMBL/GenBank/DDBJ whole genome shotgun (WGS) entry which is preliminary data.</text>
</comment>
<dbReference type="Proteomes" id="UP000828390">
    <property type="component" value="Unassembled WGS sequence"/>
</dbReference>
<dbReference type="AlphaFoldDB" id="A0A9D4LYZ4"/>
<feature type="region of interest" description="Disordered" evidence="1">
    <location>
        <begin position="1"/>
        <end position="27"/>
    </location>
</feature>
<protein>
    <submittedName>
        <fullName evidence="2">Uncharacterized protein</fullName>
    </submittedName>
</protein>
<evidence type="ECO:0000313" key="3">
    <source>
        <dbReference type="Proteomes" id="UP000828390"/>
    </source>
</evidence>
<name>A0A9D4LYZ4_DREPO</name>
<evidence type="ECO:0000313" key="2">
    <source>
        <dbReference type="EMBL" id="KAH3866571.1"/>
    </source>
</evidence>
<reference evidence="2" key="2">
    <citation type="submission" date="2020-11" db="EMBL/GenBank/DDBJ databases">
        <authorList>
            <person name="McCartney M.A."/>
            <person name="Auch B."/>
            <person name="Kono T."/>
            <person name="Mallez S."/>
            <person name="Becker A."/>
            <person name="Gohl D.M."/>
            <person name="Silverstein K.A.T."/>
            <person name="Koren S."/>
            <person name="Bechman K.B."/>
            <person name="Herman A."/>
            <person name="Abrahante J.E."/>
            <person name="Garbe J."/>
        </authorList>
    </citation>
    <scope>NUCLEOTIDE SEQUENCE</scope>
    <source>
        <strain evidence="2">Duluth1</strain>
        <tissue evidence="2">Whole animal</tissue>
    </source>
</reference>
<keyword evidence="3" id="KW-1185">Reference proteome</keyword>
<organism evidence="2 3">
    <name type="scientific">Dreissena polymorpha</name>
    <name type="common">Zebra mussel</name>
    <name type="synonym">Mytilus polymorpha</name>
    <dbReference type="NCBI Taxonomy" id="45954"/>
    <lineage>
        <taxon>Eukaryota</taxon>
        <taxon>Metazoa</taxon>
        <taxon>Spiralia</taxon>
        <taxon>Lophotrochozoa</taxon>
        <taxon>Mollusca</taxon>
        <taxon>Bivalvia</taxon>
        <taxon>Autobranchia</taxon>
        <taxon>Heteroconchia</taxon>
        <taxon>Euheterodonta</taxon>
        <taxon>Imparidentia</taxon>
        <taxon>Neoheterodontei</taxon>
        <taxon>Myida</taxon>
        <taxon>Dreissenoidea</taxon>
        <taxon>Dreissenidae</taxon>
        <taxon>Dreissena</taxon>
    </lineage>
</organism>
<feature type="compositionally biased region" description="Basic and acidic residues" evidence="1">
    <location>
        <begin position="18"/>
        <end position="27"/>
    </location>
</feature>
<gene>
    <name evidence="2" type="ORF">DPMN_029668</name>
</gene>
<sequence length="58" mass="6950">MHATNIFRNALCNSTPHPQERKYHPNRHKESYMHHMVNMDLNYQPRERNTSMPPTTTS</sequence>
<dbReference type="EMBL" id="JAIWYP010000002">
    <property type="protein sequence ID" value="KAH3866571.1"/>
    <property type="molecule type" value="Genomic_DNA"/>
</dbReference>
<evidence type="ECO:0000256" key="1">
    <source>
        <dbReference type="SAM" id="MobiDB-lite"/>
    </source>
</evidence>